<dbReference type="EMBL" id="JARBDR010000918">
    <property type="protein sequence ID" value="KAJ8301598.1"/>
    <property type="molecule type" value="Genomic_DNA"/>
</dbReference>
<dbReference type="InterPro" id="IPR016181">
    <property type="entry name" value="Acyl_CoA_acyltransferase"/>
</dbReference>
<dbReference type="Pfam" id="PF00583">
    <property type="entry name" value="Acetyltransf_1"/>
    <property type="match status" value="1"/>
</dbReference>
<dbReference type="PROSITE" id="PS51186">
    <property type="entry name" value="GNAT"/>
    <property type="match status" value="1"/>
</dbReference>
<comment type="similarity">
    <text evidence="1">Belongs to the acetyltransferase family.</text>
</comment>
<evidence type="ECO:0000313" key="6">
    <source>
        <dbReference type="Proteomes" id="UP001217089"/>
    </source>
</evidence>
<protein>
    <recommendedName>
        <fullName evidence="4">N-acetyltransferase domain-containing protein</fullName>
    </recommendedName>
</protein>
<reference evidence="5 6" key="1">
    <citation type="submission" date="2022-12" db="EMBL/GenBank/DDBJ databases">
        <title>Chromosome-level genome of Tegillarca granosa.</title>
        <authorList>
            <person name="Kim J."/>
        </authorList>
    </citation>
    <scope>NUCLEOTIDE SEQUENCE [LARGE SCALE GENOMIC DNA]</scope>
    <source>
        <strain evidence="5">Teg-2019</strain>
        <tissue evidence="5">Adductor muscle</tissue>
    </source>
</reference>
<dbReference type="InterPro" id="IPR051016">
    <property type="entry name" value="Diverse_Substrate_AcTransf"/>
</dbReference>
<dbReference type="SUPFAM" id="SSF55729">
    <property type="entry name" value="Acyl-CoA N-acyltransferases (Nat)"/>
    <property type="match status" value="1"/>
</dbReference>
<keyword evidence="6" id="KW-1185">Reference proteome</keyword>
<accession>A0ABQ9E8B7</accession>
<evidence type="ECO:0000259" key="4">
    <source>
        <dbReference type="PROSITE" id="PS51186"/>
    </source>
</evidence>
<dbReference type="PANTHER" id="PTHR10545">
    <property type="entry name" value="DIAMINE N-ACETYLTRANSFERASE"/>
    <property type="match status" value="1"/>
</dbReference>
<dbReference type="Proteomes" id="UP001217089">
    <property type="component" value="Unassembled WGS sequence"/>
</dbReference>
<comment type="caution">
    <text evidence="5">The sequence shown here is derived from an EMBL/GenBank/DDBJ whole genome shotgun (WGS) entry which is preliminary data.</text>
</comment>
<evidence type="ECO:0000256" key="1">
    <source>
        <dbReference type="ARBA" id="ARBA00008694"/>
    </source>
</evidence>
<dbReference type="CDD" id="cd04301">
    <property type="entry name" value="NAT_SF"/>
    <property type="match status" value="1"/>
</dbReference>
<gene>
    <name evidence="5" type="ORF">KUTeg_020585</name>
</gene>
<dbReference type="Gene3D" id="3.40.630.30">
    <property type="match status" value="1"/>
</dbReference>
<proteinExistence type="inferred from homology"/>
<evidence type="ECO:0000256" key="2">
    <source>
        <dbReference type="ARBA" id="ARBA00022679"/>
    </source>
</evidence>
<feature type="domain" description="N-acetyltransferase" evidence="4">
    <location>
        <begin position="15"/>
        <end position="165"/>
    </location>
</feature>
<dbReference type="PANTHER" id="PTHR10545:SF29">
    <property type="entry name" value="GH14572P-RELATED"/>
    <property type="match status" value="1"/>
</dbReference>
<keyword evidence="3" id="KW-0012">Acyltransferase</keyword>
<organism evidence="5 6">
    <name type="scientific">Tegillarca granosa</name>
    <name type="common">Malaysian cockle</name>
    <name type="synonym">Anadara granosa</name>
    <dbReference type="NCBI Taxonomy" id="220873"/>
    <lineage>
        <taxon>Eukaryota</taxon>
        <taxon>Metazoa</taxon>
        <taxon>Spiralia</taxon>
        <taxon>Lophotrochozoa</taxon>
        <taxon>Mollusca</taxon>
        <taxon>Bivalvia</taxon>
        <taxon>Autobranchia</taxon>
        <taxon>Pteriomorphia</taxon>
        <taxon>Arcoida</taxon>
        <taxon>Arcoidea</taxon>
        <taxon>Arcidae</taxon>
        <taxon>Tegillarca</taxon>
    </lineage>
</organism>
<evidence type="ECO:0000313" key="5">
    <source>
        <dbReference type="EMBL" id="KAJ8301598.1"/>
    </source>
</evidence>
<dbReference type="InterPro" id="IPR000182">
    <property type="entry name" value="GNAT_dom"/>
</dbReference>
<name>A0ABQ9E8B7_TEGGR</name>
<sequence>MYTHDRYSRRMDGNITIRKAVIDDCDRLMELMKELAKHENEIDLMQLSPEDLRRDGFGENPHFGCVVAELTNSEHEKTIIGYALYFNTYSPKVGKCIYMEDIYVQPEYRRKRVANNSGCYRLHWGCLEWNRTAMEFYKGQNAVDVTNPDHHIFHIDQPELAKNCN</sequence>
<keyword evidence="2" id="KW-0808">Transferase</keyword>
<evidence type="ECO:0000256" key="3">
    <source>
        <dbReference type="ARBA" id="ARBA00023315"/>
    </source>
</evidence>